<accession>A0A2I2GID4</accession>
<reference evidence="2 3" key="1">
    <citation type="submission" date="2016-12" db="EMBL/GenBank/DDBJ databases">
        <title>The genomes of Aspergillus section Nigri reveals drivers in fungal speciation.</title>
        <authorList>
            <consortium name="DOE Joint Genome Institute"/>
            <person name="Vesth T.C."/>
            <person name="Nybo J."/>
            <person name="Theobald S."/>
            <person name="Brandl J."/>
            <person name="Frisvad J.C."/>
            <person name="Nielsen K.F."/>
            <person name="Lyhne E.K."/>
            <person name="Kogle M.E."/>
            <person name="Kuo A."/>
            <person name="Riley R."/>
            <person name="Clum A."/>
            <person name="Nolan M."/>
            <person name="Lipzen A."/>
            <person name="Salamov A."/>
            <person name="Henrissat B."/>
            <person name="Wiebenga A."/>
            <person name="De Vries R.P."/>
            <person name="Grigoriev I.V."/>
            <person name="Mortensen U.H."/>
            <person name="Andersen M.R."/>
            <person name="Baker S.E."/>
        </authorList>
    </citation>
    <scope>NUCLEOTIDE SEQUENCE [LARGE SCALE GENOMIC DNA]</scope>
    <source>
        <strain evidence="2 3">IBT 23096</strain>
    </source>
</reference>
<evidence type="ECO:0000313" key="3">
    <source>
        <dbReference type="Proteomes" id="UP000234275"/>
    </source>
</evidence>
<proteinExistence type="predicted"/>
<sequence length="155" mass="17526">MRMGLCGSTCISSTTYIDSRVRIQSIIGHCATHIPDKTSPGRVTANERDGWWAERREGGERALTSYRTLRATNAREMVRAGLIGIKRDTEDSRLSKSEGSRRQTEVAEEGDGERKMAERDRRRTAILPLRAKTELPVREWAACPLFKVSTLVRFC</sequence>
<name>A0A2I2GID4_9EURO</name>
<evidence type="ECO:0000256" key="1">
    <source>
        <dbReference type="SAM" id="MobiDB-lite"/>
    </source>
</evidence>
<protein>
    <submittedName>
        <fullName evidence="2">Uncharacterized protein</fullName>
    </submittedName>
</protein>
<evidence type="ECO:0000313" key="2">
    <source>
        <dbReference type="EMBL" id="PLB52607.1"/>
    </source>
</evidence>
<feature type="compositionally biased region" description="Basic and acidic residues" evidence="1">
    <location>
        <begin position="89"/>
        <end position="105"/>
    </location>
</feature>
<keyword evidence="3" id="KW-1185">Reference proteome</keyword>
<gene>
    <name evidence="2" type="ORF">P170DRAFT_107061</name>
</gene>
<feature type="region of interest" description="Disordered" evidence="1">
    <location>
        <begin position="89"/>
        <end position="120"/>
    </location>
</feature>
<dbReference type="GeneID" id="36549995"/>
<dbReference type="Proteomes" id="UP000234275">
    <property type="component" value="Unassembled WGS sequence"/>
</dbReference>
<organism evidence="2 3">
    <name type="scientific">Aspergillus steynii IBT 23096</name>
    <dbReference type="NCBI Taxonomy" id="1392250"/>
    <lineage>
        <taxon>Eukaryota</taxon>
        <taxon>Fungi</taxon>
        <taxon>Dikarya</taxon>
        <taxon>Ascomycota</taxon>
        <taxon>Pezizomycotina</taxon>
        <taxon>Eurotiomycetes</taxon>
        <taxon>Eurotiomycetidae</taxon>
        <taxon>Eurotiales</taxon>
        <taxon>Aspergillaceae</taxon>
        <taxon>Aspergillus</taxon>
        <taxon>Aspergillus subgen. Circumdati</taxon>
    </lineage>
</organism>
<comment type="caution">
    <text evidence="2">The sequence shown here is derived from an EMBL/GenBank/DDBJ whole genome shotgun (WGS) entry which is preliminary data.</text>
</comment>
<dbReference type="VEuPathDB" id="FungiDB:P170DRAFT_107061"/>
<dbReference type="RefSeq" id="XP_024707909.1">
    <property type="nucleotide sequence ID" value="XM_024842300.1"/>
</dbReference>
<dbReference type="AlphaFoldDB" id="A0A2I2GID4"/>
<dbReference type="EMBL" id="MSFO01000002">
    <property type="protein sequence ID" value="PLB52607.1"/>
    <property type="molecule type" value="Genomic_DNA"/>
</dbReference>